<keyword evidence="2" id="KW-1185">Reference proteome</keyword>
<evidence type="ECO:0000313" key="2">
    <source>
        <dbReference type="Proteomes" id="UP000070371"/>
    </source>
</evidence>
<dbReference type="EMBL" id="CP014327">
    <property type="protein sequence ID" value="AML51404.1"/>
    <property type="molecule type" value="Genomic_DNA"/>
</dbReference>
<accession>A0A126UZD9</accession>
<protein>
    <submittedName>
        <fullName evidence="1">Uncharacterized protein</fullName>
    </submittedName>
</protein>
<proteinExistence type="predicted"/>
<dbReference type="KEGG" id="hat:RC74_09185"/>
<reference evidence="1 2" key="1">
    <citation type="submission" date="2016-02" db="EMBL/GenBank/DDBJ databases">
        <title>Complete genome sequence of Halocynthiibacter arcticus PAMC 20958t from arctic marine sediment.</title>
        <authorList>
            <person name="Lee Y.M."/>
            <person name="Baek K."/>
            <person name="Lee H.K."/>
            <person name="Shin S.C."/>
        </authorList>
    </citation>
    <scope>NUCLEOTIDE SEQUENCE [LARGE SCALE GENOMIC DNA]</scope>
    <source>
        <strain evidence="1">PAMC 20958</strain>
    </source>
</reference>
<dbReference type="AlphaFoldDB" id="A0A126UZD9"/>
<evidence type="ECO:0000313" key="1">
    <source>
        <dbReference type="EMBL" id="AML51404.1"/>
    </source>
</evidence>
<name>A0A126UZD9_9RHOB</name>
<sequence length="88" mass="9892">MRPLIRRFLYYHLDEFLGKISTLPELIPETCKDVHPIAYACQRGAGPFEKVFAEIMAGTIPSFRHPEKIGVRAIYVHIADALAAKIPA</sequence>
<organism evidence="1 2">
    <name type="scientific">Falsihalocynthiibacter arcticus</name>
    <dbReference type="NCBI Taxonomy" id="1579316"/>
    <lineage>
        <taxon>Bacteria</taxon>
        <taxon>Pseudomonadati</taxon>
        <taxon>Pseudomonadota</taxon>
        <taxon>Alphaproteobacteria</taxon>
        <taxon>Rhodobacterales</taxon>
        <taxon>Roseobacteraceae</taxon>
        <taxon>Falsihalocynthiibacter</taxon>
    </lineage>
</organism>
<dbReference type="Proteomes" id="UP000070371">
    <property type="component" value="Chromosome"/>
</dbReference>
<gene>
    <name evidence="1" type="ORF">RC74_09185</name>
</gene>